<dbReference type="AlphaFoldDB" id="A0A5B7F9E7"/>
<dbReference type="Proteomes" id="UP000324222">
    <property type="component" value="Unassembled WGS sequence"/>
</dbReference>
<sequence>MQLLGEVGPNMRRETVWSPLEATPVIYAAMVPLPKIERRSPPPSASHTAPPGPLQPPDPIRFSHLDTDSPSPPSRACEPVWAWAETPPPALDPALRGPRPGRSPYVPLRRP</sequence>
<name>A0A5B7F9E7_PORTR</name>
<keyword evidence="3" id="KW-1185">Reference proteome</keyword>
<gene>
    <name evidence="2" type="ORF">E2C01_035465</name>
</gene>
<evidence type="ECO:0000256" key="1">
    <source>
        <dbReference type="SAM" id="MobiDB-lite"/>
    </source>
</evidence>
<comment type="caution">
    <text evidence="2">The sequence shown here is derived from an EMBL/GenBank/DDBJ whole genome shotgun (WGS) entry which is preliminary data.</text>
</comment>
<dbReference type="EMBL" id="VSRR010005211">
    <property type="protein sequence ID" value="MPC41859.1"/>
    <property type="molecule type" value="Genomic_DNA"/>
</dbReference>
<evidence type="ECO:0000313" key="3">
    <source>
        <dbReference type="Proteomes" id="UP000324222"/>
    </source>
</evidence>
<feature type="compositionally biased region" description="Pro residues" evidence="1">
    <location>
        <begin position="50"/>
        <end position="59"/>
    </location>
</feature>
<protein>
    <submittedName>
        <fullName evidence="2">Uncharacterized protein</fullName>
    </submittedName>
</protein>
<reference evidence="2 3" key="1">
    <citation type="submission" date="2019-05" db="EMBL/GenBank/DDBJ databases">
        <title>Another draft genome of Portunus trituberculatus and its Hox gene families provides insights of decapod evolution.</title>
        <authorList>
            <person name="Jeong J.-H."/>
            <person name="Song I."/>
            <person name="Kim S."/>
            <person name="Choi T."/>
            <person name="Kim D."/>
            <person name="Ryu S."/>
            <person name="Kim W."/>
        </authorList>
    </citation>
    <scope>NUCLEOTIDE SEQUENCE [LARGE SCALE GENOMIC DNA]</scope>
    <source>
        <tissue evidence="2">Muscle</tissue>
    </source>
</reference>
<evidence type="ECO:0000313" key="2">
    <source>
        <dbReference type="EMBL" id="MPC41859.1"/>
    </source>
</evidence>
<feature type="region of interest" description="Disordered" evidence="1">
    <location>
        <begin position="36"/>
        <end position="111"/>
    </location>
</feature>
<proteinExistence type="predicted"/>
<organism evidence="2 3">
    <name type="scientific">Portunus trituberculatus</name>
    <name type="common">Swimming crab</name>
    <name type="synonym">Neptunus trituberculatus</name>
    <dbReference type="NCBI Taxonomy" id="210409"/>
    <lineage>
        <taxon>Eukaryota</taxon>
        <taxon>Metazoa</taxon>
        <taxon>Ecdysozoa</taxon>
        <taxon>Arthropoda</taxon>
        <taxon>Crustacea</taxon>
        <taxon>Multicrustacea</taxon>
        <taxon>Malacostraca</taxon>
        <taxon>Eumalacostraca</taxon>
        <taxon>Eucarida</taxon>
        <taxon>Decapoda</taxon>
        <taxon>Pleocyemata</taxon>
        <taxon>Brachyura</taxon>
        <taxon>Eubrachyura</taxon>
        <taxon>Portunoidea</taxon>
        <taxon>Portunidae</taxon>
        <taxon>Portuninae</taxon>
        <taxon>Portunus</taxon>
    </lineage>
</organism>
<accession>A0A5B7F9E7</accession>